<accession>V4MKD8</accession>
<dbReference type="eggNOG" id="ENOG502SWVD">
    <property type="taxonomic scope" value="Eukaryota"/>
</dbReference>
<gene>
    <name evidence="2" type="ORF">EUTSA_v10027568mg</name>
</gene>
<dbReference type="Gramene" id="ESQ53133">
    <property type="protein sequence ID" value="ESQ53133"/>
    <property type="gene ID" value="EUTSA_v10027568mg"/>
</dbReference>
<evidence type="ECO:0000313" key="3">
    <source>
        <dbReference type="Proteomes" id="UP000030689"/>
    </source>
</evidence>
<sequence>MDQKPKTFATSPPPLQPHPPKCWLNRIKTFLEVPNPRIVRIFLISSFATFASDIAFAFEWAFHGKNQTGFQWIIYYALSLIFCPVLIWLGLGIGMAVSSRHGSTQVAISAVKEDAGRGGTKDSNCRSLAVVVDPTNKKCIGPKIFEGKSSKLKRSASFPLHSKVRSCRTR</sequence>
<evidence type="ECO:0000256" key="1">
    <source>
        <dbReference type="SAM" id="Phobius"/>
    </source>
</evidence>
<reference evidence="2 3" key="1">
    <citation type="journal article" date="2013" name="Front. Plant Sci.">
        <title>The Reference Genome of the Halophytic Plant Eutrema salsugineum.</title>
        <authorList>
            <person name="Yang R."/>
            <person name="Jarvis D.E."/>
            <person name="Chen H."/>
            <person name="Beilstein M.A."/>
            <person name="Grimwood J."/>
            <person name="Jenkins J."/>
            <person name="Shu S."/>
            <person name="Prochnik S."/>
            <person name="Xin M."/>
            <person name="Ma C."/>
            <person name="Schmutz J."/>
            <person name="Wing R.A."/>
            <person name="Mitchell-Olds T."/>
            <person name="Schumaker K.S."/>
            <person name="Wang X."/>
        </authorList>
    </citation>
    <scope>NUCLEOTIDE SEQUENCE [LARGE SCALE GENOMIC DNA]</scope>
</reference>
<keyword evidence="3" id="KW-1185">Reference proteome</keyword>
<dbReference type="OMA" id="QPPKRWL"/>
<dbReference type="OrthoDB" id="1539322at2759"/>
<organism evidence="2 3">
    <name type="scientific">Eutrema salsugineum</name>
    <name type="common">Saltwater cress</name>
    <name type="synonym">Sisymbrium salsugineum</name>
    <dbReference type="NCBI Taxonomy" id="72664"/>
    <lineage>
        <taxon>Eukaryota</taxon>
        <taxon>Viridiplantae</taxon>
        <taxon>Streptophyta</taxon>
        <taxon>Embryophyta</taxon>
        <taxon>Tracheophyta</taxon>
        <taxon>Spermatophyta</taxon>
        <taxon>Magnoliopsida</taxon>
        <taxon>eudicotyledons</taxon>
        <taxon>Gunneridae</taxon>
        <taxon>Pentapetalae</taxon>
        <taxon>rosids</taxon>
        <taxon>malvids</taxon>
        <taxon>Brassicales</taxon>
        <taxon>Brassicaceae</taxon>
        <taxon>Eutremeae</taxon>
        <taxon>Eutrema</taxon>
    </lineage>
</organism>
<keyword evidence="1" id="KW-1133">Transmembrane helix</keyword>
<name>V4MKD8_EUTSA</name>
<proteinExistence type="predicted"/>
<keyword evidence="1" id="KW-0472">Membrane</keyword>
<evidence type="ECO:0000313" key="2">
    <source>
        <dbReference type="EMBL" id="ESQ53133.1"/>
    </source>
</evidence>
<dbReference type="AlphaFoldDB" id="V4MKD8"/>
<feature type="transmembrane region" description="Helical" evidence="1">
    <location>
        <begin position="73"/>
        <end position="97"/>
    </location>
</feature>
<feature type="transmembrane region" description="Helical" evidence="1">
    <location>
        <begin position="38"/>
        <end position="61"/>
    </location>
</feature>
<keyword evidence="1" id="KW-0812">Transmembrane</keyword>
<dbReference type="Proteomes" id="UP000030689">
    <property type="component" value="Unassembled WGS sequence"/>
</dbReference>
<dbReference type="KEGG" id="eus:EUTSA_v10027568mg"/>
<dbReference type="EMBL" id="KI517384">
    <property type="protein sequence ID" value="ESQ53133.1"/>
    <property type="molecule type" value="Genomic_DNA"/>
</dbReference>
<protein>
    <submittedName>
        <fullName evidence="2">Uncharacterized protein</fullName>
    </submittedName>
</protein>